<dbReference type="Pfam" id="PF26640">
    <property type="entry name" value="DUF8212"/>
    <property type="match status" value="1"/>
</dbReference>
<evidence type="ECO:0000313" key="3">
    <source>
        <dbReference type="EMBL" id="KPI44959.1"/>
    </source>
</evidence>
<dbReference type="GeneID" id="28734574"/>
<proteinExistence type="predicted"/>
<feature type="domain" description="Heterokaryon incompatibility" evidence="1">
    <location>
        <begin position="8"/>
        <end position="94"/>
    </location>
</feature>
<dbReference type="InterPro" id="IPR010730">
    <property type="entry name" value="HET"/>
</dbReference>
<dbReference type="InterPro" id="IPR058525">
    <property type="entry name" value="DUF8212"/>
</dbReference>
<dbReference type="AlphaFoldDB" id="A0A0N0NRK6"/>
<protein>
    <submittedName>
        <fullName evidence="3">Vegetative incompatibility protein HET-E-1</fullName>
    </submittedName>
</protein>
<reference evidence="3 4" key="1">
    <citation type="submission" date="2015-06" db="EMBL/GenBank/DDBJ databases">
        <title>Draft genome of the ant-associated black yeast Phialophora attae CBS 131958.</title>
        <authorList>
            <person name="Moreno L.F."/>
            <person name="Stielow B.J."/>
            <person name="de Hoog S."/>
            <person name="Vicente V.A."/>
            <person name="Weiss V.A."/>
            <person name="de Vries M."/>
            <person name="Cruz L.M."/>
            <person name="Souza E.M."/>
        </authorList>
    </citation>
    <scope>NUCLEOTIDE SEQUENCE [LARGE SCALE GENOMIC DNA]</scope>
    <source>
        <strain evidence="3 4">CBS 131958</strain>
    </source>
</reference>
<keyword evidence="4" id="KW-1185">Reference proteome</keyword>
<dbReference type="VEuPathDB" id="FungiDB:AB675_2702"/>
<sequence length="526" mass="60221">MANPPGPYAILSHTWGPVEDEVSVEDLRKGMYGGKIGFAKLRYCARQAKVDGLDYCWIDTCCIDKSSSAELSEAINSMYQWYENAVVCYVYLSDIERVDEMERSAWFTRGWTLQELIAPTKIAIYNRHWTLLGSKHGLHGRLCKITGVPVRILRGKSPRDCSIAQRMSWAAQRQTTRPEDIAYCLLGLFDINMSMLYGEGSKAFRRLQLEIMQVSNDHSILAWNRLDDVQSQDLLARSPADFRSCTDVVTTDSTDMPEPFSMTNVGLSIALPMRPWAMHTYLAVLECQDQAQHKDLMPTWRKDTGHSRLGIFLRQTHRKGQFIRVACVGHRPRSFEVKASRRKIRIAWRKPTRGFEPDADLRIGTQRQQTVSVESQEDAKLRTRRVLIRQQANAQTDYEEDFMYGFLFRNMLENTIMSSNPPERRTWTDGLTVKGQYGQILGNENNVLIVTLSTGEGGTVSVFDALTTTPSRNAALIAFGFDFDFNPVCRVKTFNTTEEHKSSSQKWISTLHNTWPDQWIQSLDRR</sequence>
<evidence type="ECO:0000313" key="4">
    <source>
        <dbReference type="Proteomes" id="UP000038010"/>
    </source>
</evidence>
<gene>
    <name evidence="3" type="ORF">AB675_2702</name>
</gene>
<feature type="domain" description="DUF8212" evidence="2">
    <location>
        <begin position="202"/>
        <end position="233"/>
    </location>
</feature>
<dbReference type="RefSeq" id="XP_018004922.1">
    <property type="nucleotide sequence ID" value="XM_018142694.1"/>
</dbReference>
<evidence type="ECO:0000259" key="1">
    <source>
        <dbReference type="Pfam" id="PF06985"/>
    </source>
</evidence>
<dbReference type="OrthoDB" id="4120966at2759"/>
<evidence type="ECO:0000259" key="2">
    <source>
        <dbReference type="Pfam" id="PF26640"/>
    </source>
</evidence>
<accession>A0A0N0NRK6</accession>
<dbReference type="PANTHER" id="PTHR10622:SF10">
    <property type="entry name" value="HET DOMAIN-CONTAINING PROTEIN"/>
    <property type="match status" value="1"/>
</dbReference>
<dbReference type="PANTHER" id="PTHR10622">
    <property type="entry name" value="HET DOMAIN-CONTAINING PROTEIN"/>
    <property type="match status" value="1"/>
</dbReference>
<dbReference type="Proteomes" id="UP000038010">
    <property type="component" value="Unassembled WGS sequence"/>
</dbReference>
<dbReference type="Pfam" id="PF06985">
    <property type="entry name" value="HET"/>
    <property type="match status" value="1"/>
</dbReference>
<comment type="caution">
    <text evidence="3">The sequence shown here is derived from an EMBL/GenBank/DDBJ whole genome shotgun (WGS) entry which is preliminary data.</text>
</comment>
<dbReference type="STRING" id="1664694.A0A0N0NRK6"/>
<organism evidence="3 4">
    <name type="scientific">Cyphellophora attinorum</name>
    <dbReference type="NCBI Taxonomy" id="1664694"/>
    <lineage>
        <taxon>Eukaryota</taxon>
        <taxon>Fungi</taxon>
        <taxon>Dikarya</taxon>
        <taxon>Ascomycota</taxon>
        <taxon>Pezizomycotina</taxon>
        <taxon>Eurotiomycetes</taxon>
        <taxon>Chaetothyriomycetidae</taxon>
        <taxon>Chaetothyriales</taxon>
        <taxon>Cyphellophoraceae</taxon>
        <taxon>Cyphellophora</taxon>
    </lineage>
</organism>
<name>A0A0N0NRK6_9EURO</name>
<dbReference type="EMBL" id="LFJN01000002">
    <property type="protein sequence ID" value="KPI44959.1"/>
    <property type="molecule type" value="Genomic_DNA"/>
</dbReference>